<dbReference type="GO" id="GO:0043190">
    <property type="term" value="C:ATP-binding cassette (ABC) transporter complex"/>
    <property type="evidence" value="ECO:0007669"/>
    <property type="project" value="InterPro"/>
</dbReference>
<feature type="transmembrane region" description="Helical" evidence="8">
    <location>
        <begin position="25"/>
        <end position="45"/>
    </location>
</feature>
<dbReference type="Gene3D" id="1.10.3720.10">
    <property type="entry name" value="MetI-like"/>
    <property type="match status" value="1"/>
</dbReference>
<dbReference type="Gene3D" id="3.40.190.120">
    <property type="entry name" value="Osmoprotection protein (prox), domain 2"/>
    <property type="match status" value="1"/>
</dbReference>
<feature type="domain" description="ABC transmembrane type-1" evidence="9">
    <location>
        <begin position="19"/>
        <end position="198"/>
    </location>
</feature>
<protein>
    <submittedName>
        <fullName evidence="10">Osmoprotectant transport system permease protein</fullName>
    </submittedName>
</protein>
<accession>A0A2T0W8U9</accession>
<comment type="caution">
    <text evidence="10">The sequence shown here is derived from an EMBL/GenBank/DDBJ whole genome shotgun (WGS) entry which is preliminary data.</text>
</comment>
<dbReference type="PANTHER" id="PTHR30177">
    <property type="entry name" value="GLYCINE BETAINE/L-PROLINE TRANSPORT SYSTEM PERMEASE PROTEIN PROW"/>
    <property type="match status" value="1"/>
</dbReference>
<dbReference type="Pfam" id="PF04069">
    <property type="entry name" value="OpuAC"/>
    <property type="match status" value="1"/>
</dbReference>
<comment type="similarity">
    <text evidence="6">In the C-terminal section; belongs to the OsmX family.</text>
</comment>
<evidence type="ECO:0000256" key="5">
    <source>
        <dbReference type="ARBA" id="ARBA00023136"/>
    </source>
</evidence>
<evidence type="ECO:0000259" key="9">
    <source>
        <dbReference type="PROSITE" id="PS50928"/>
    </source>
</evidence>
<dbReference type="FunFam" id="1.10.3720.10:FF:000001">
    <property type="entry name" value="Glycine betaine ABC transporter, permease"/>
    <property type="match status" value="1"/>
</dbReference>
<dbReference type="InterPro" id="IPR035906">
    <property type="entry name" value="MetI-like_sf"/>
</dbReference>
<dbReference type="Gene3D" id="3.40.190.10">
    <property type="entry name" value="Periplasmic binding protein-like II"/>
    <property type="match status" value="1"/>
</dbReference>
<dbReference type="EMBL" id="PVTO01000006">
    <property type="protein sequence ID" value="PRY83132.1"/>
    <property type="molecule type" value="Genomic_DNA"/>
</dbReference>
<dbReference type="InterPro" id="IPR007210">
    <property type="entry name" value="ABC_Gly_betaine_transp_sub-bd"/>
</dbReference>
<dbReference type="GO" id="GO:0022857">
    <property type="term" value="F:transmembrane transporter activity"/>
    <property type="evidence" value="ECO:0007669"/>
    <property type="project" value="InterPro"/>
</dbReference>
<reference evidence="10 11" key="1">
    <citation type="submission" date="2018-03" db="EMBL/GenBank/DDBJ databases">
        <title>Genomic Encyclopedia of Archaeal and Bacterial Type Strains, Phase II (KMG-II): from individual species to whole genera.</title>
        <authorList>
            <person name="Goeker M."/>
        </authorList>
    </citation>
    <scope>NUCLEOTIDE SEQUENCE [LARGE SCALE GENOMIC DNA]</scope>
    <source>
        <strain evidence="10 11">DSM 13175</strain>
    </source>
</reference>
<dbReference type="SUPFAM" id="SSF161098">
    <property type="entry name" value="MetI-like"/>
    <property type="match status" value="1"/>
</dbReference>
<keyword evidence="3 8" id="KW-0812">Transmembrane</keyword>
<evidence type="ECO:0000256" key="8">
    <source>
        <dbReference type="RuleBase" id="RU363032"/>
    </source>
</evidence>
<sequence>MTALFNTFQQRSGDLGTALVEHMQLSFVSLVIAVLIAVPLGIFLMDRKRIAEPIIQVTAIFQTIPSLAILGLLIPLVGIGTVPAVTALIIYALLPILRNTYTGLTGIDPSLNEAADAMGMSRWRKLGKVQLPIALPVIMAGIRTAMVLIIGTATVAALIGAGGLGNLILLGIDRGDNNLILLGAIPAALLAIVFDQLLRYFQKTSLRKTAIIMGTGLAVILILLAAPFFFGEDEDIMISGKQGVEPEVLMNIYKLLIEDQSDITAGVQPNFGQTNFVFNALRSGEIDIYTEFTGTVLTTFFDVVPEPGTSEEDVYEEARNRIYEEYDMTLMDPMAFNNTYALATTSEFAEENNIETISDLANVTDQVSAGFTLEFADRSDGYPGIQEMYGISFGSVTTMDAQLRYTAIERGDINLIDAYSTDAEIEEYNLVVLEDDLGNFPPYQGAPLMLNALLEEYPEIEEILSVLDGLIDDDQMRSMNYEVAFDGRAAEDVARDFLTDQGLLENE</sequence>
<keyword evidence="11" id="KW-1185">Reference proteome</keyword>
<evidence type="ECO:0000256" key="2">
    <source>
        <dbReference type="ARBA" id="ARBA00022448"/>
    </source>
</evidence>
<name>A0A2T0W8U9_9LACT</name>
<dbReference type="AlphaFoldDB" id="A0A2T0W8U9"/>
<comment type="subcellular location">
    <subcellularLocation>
        <location evidence="8">Cell membrane</location>
        <topology evidence="8">Multi-pass membrane protein</topology>
    </subcellularLocation>
    <subcellularLocation>
        <location evidence="1">Membrane</location>
        <topology evidence="1">Multi-pass membrane protein</topology>
    </subcellularLocation>
</comment>
<feature type="transmembrane region" description="Helical" evidence="8">
    <location>
        <begin position="210"/>
        <end position="230"/>
    </location>
</feature>
<dbReference type="Pfam" id="PF00528">
    <property type="entry name" value="BPD_transp_1"/>
    <property type="match status" value="1"/>
</dbReference>
<dbReference type="CDD" id="cd13610">
    <property type="entry name" value="PBP2_ChoS"/>
    <property type="match status" value="1"/>
</dbReference>
<evidence type="ECO:0000256" key="3">
    <source>
        <dbReference type="ARBA" id="ARBA00022692"/>
    </source>
</evidence>
<dbReference type="InterPro" id="IPR058089">
    <property type="entry name" value="EgtUBC_SBD"/>
</dbReference>
<feature type="transmembrane region" description="Helical" evidence="8">
    <location>
        <begin position="133"/>
        <end position="159"/>
    </location>
</feature>
<comment type="similarity">
    <text evidence="7">In the N-terminal section; belongs to the binding-protein-dependent transport system permease family.</text>
</comment>
<proteinExistence type="inferred from homology"/>
<evidence type="ECO:0000313" key="11">
    <source>
        <dbReference type="Proteomes" id="UP000238205"/>
    </source>
</evidence>
<dbReference type="CDD" id="cd06261">
    <property type="entry name" value="TM_PBP2"/>
    <property type="match status" value="1"/>
</dbReference>
<evidence type="ECO:0000313" key="10">
    <source>
        <dbReference type="EMBL" id="PRY83132.1"/>
    </source>
</evidence>
<dbReference type="Proteomes" id="UP000238205">
    <property type="component" value="Unassembled WGS sequence"/>
</dbReference>
<dbReference type="PANTHER" id="PTHR30177:SF4">
    <property type="entry name" value="OSMOPROTECTANT IMPORT PERMEASE PROTEIN OSMW"/>
    <property type="match status" value="1"/>
</dbReference>
<evidence type="ECO:0000256" key="6">
    <source>
        <dbReference type="ARBA" id="ARBA00035642"/>
    </source>
</evidence>
<comment type="similarity">
    <text evidence="8">Belongs to the binding-protein-dependent transport system permease family.</text>
</comment>
<evidence type="ECO:0000256" key="7">
    <source>
        <dbReference type="ARBA" id="ARBA00035652"/>
    </source>
</evidence>
<keyword evidence="4 8" id="KW-1133">Transmembrane helix</keyword>
<dbReference type="InterPro" id="IPR051204">
    <property type="entry name" value="ABC_transp_perm/SBD"/>
</dbReference>
<dbReference type="SUPFAM" id="SSF53850">
    <property type="entry name" value="Periplasmic binding protein-like II"/>
    <property type="match status" value="1"/>
</dbReference>
<gene>
    <name evidence="10" type="ORF">CLV38_10637</name>
</gene>
<keyword evidence="2 8" id="KW-0813">Transport</keyword>
<evidence type="ECO:0000256" key="4">
    <source>
        <dbReference type="ARBA" id="ARBA00022989"/>
    </source>
</evidence>
<organism evidence="10 11">
    <name type="scientific">Alkalibacterium olivapovliticus</name>
    <dbReference type="NCBI Taxonomy" id="99907"/>
    <lineage>
        <taxon>Bacteria</taxon>
        <taxon>Bacillati</taxon>
        <taxon>Bacillota</taxon>
        <taxon>Bacilli</taxon>
        <taxon>Lactobacillales</taxon>
        <taxon>Carnobacteriaceae</taxon>
        <taxon>Alkalibacterium</taxon>
    </lineage>
</organism>
<feature type="transmembrane region" description="Helical" evidence="8">
    <location>
        <begin position="179"/>
        <end position="198"/>
    </location>
</feature>
<dbReference type="RefSeq" id="WP_106192003.1">
    <property type="nucleotide sequence ID" value="NZ_PVTO01000006.1"/>
</dbReference>
<dbReference type="InterPro" id="IPR000515">
    <property type="entry name" value="MetI-like"/>
</dbReference>
<keyword evidence="5 8" id="KW-0472">Membrane</keyword>
<dbReference type="GO" id="GO:0031460">
    <property type="term" value="P:glycine betaine transport"/>
    <property type="evidence" value="ECO:0007669"/>
    <property type="project" value="TreeGrafter"/>
</dbReference>
<evidence type="ECO:0000256" key="1">
    <source>
        <dbReference type="ARBA" id="ARBA00004141"/>
    </source>
</evidence>
<dbReference type="PROSITE" id="PS50928">
    <property type="entry name" value="ABC_TM1"/>
    <property type="match status" value="1"/>
</dbReference>
<feature type="transmembrane region" description="Helical" evidence="8">
    <location>
        <begin position="80"/>
        <end position="97"/>
    </location>
</feature>
<dbReference type="OrthoDB" id="9801163at2"/>